<evidence type="ECO:0000256" key="17">
    <source>
        <dbReference type="ARBA" id="ARBA00064676"/>
    </source>
</evidence>
<evidence type="ECO:0000256" key="12">
    <source>
        <dbReference type="ARBA" id="ARBA00022777"/>
    </source>
</evidence>
<keyword evidence="6" id="KW-0690">Ribosome biogenesis</keyword>
<feature type="compositionally biased region" description="Low complexity" evidence="21">
    <location>
        <begin position="386"/>
        <end position="397"/>
    </location>
</feature>
<dbReference type="Proteomes" id="UP000675881">
    <property type="component" value="Chromosome 11"/>
</dbReference>
<evidence type="ECO:0000256" key="20">
    <source>
        <dbReference type="ARBA" id="ARBA00076005"/>
    </source>
</evidence>
<dbReference type="EC" id="2.7.11.1" evidence="4"/>
<dbReference type="InterPro" id="IPR015285">
    <property type="entry name" value="RIO2_wHTH_N"/>
</dbReference>
<keyword evidence="7" id="KW-0723">Serine/threonine-protein kinase</keyword>
<dbReference type="PANTHER" id="PTHR45852">
    <property type="entry name" value="SER/THR-PROTEIN KINASE RIO2"/>
    <property type="match status" value="1"/>
</dbReference>
<dbReference type="InterPro" id="IPR036390">
    <property type="entry name" value="WH_DNA-bd_sf"/>
</dbReference>
<evidence type="ECO:0000256" key="5">
    <source>
        <dbReference type="ARBA" id="ARBA00022490"/>
    </source>
</evidence>
<feature type="region of interest" description="Disordered" evidence="21">
    <location>
        <begin position="319"/>
        <end position="346"/>
    </location>
</feature>
<dbReference type="InterPro" id="IPR030484">
    <property type="entry name" value="Rio2"/>
</dbReference>
<keyword evidence="25" id="KW-1185">Reference proteome</keyword>
<evidence type="ECO:0000256" key="16">
    <source>
        <dbReference type="ARBA" id="ARBA00048679"/>
    </source>
</evidence>
<dbReference type="EMBL" id="HACA01026835">
    <property type="protein sequence ID" value="CDW44196.1"/>
    <property type="molecule type" value="Transcribed_RNA"/>
</dbReference>
<comment type="catalytic activity">
    <reaction evidence="15">
        <text>L-threonyl-[protein] + ATP = O-phospho-L-threonyl-[protein] + ADP + H(+)</text>
        <dbReference type="Rhea" id="RHEA:46608"/>
        <dbReference type="Rhea" id="RHEA-COMP:11060"/>
        <dbReference type="Rhea" id="RHEA-COMP:11605"/>
        <dbReference type="ChEBI" id="CHEBI:15378"/>
        <dbReference type="ChEBI" id="CHEBI:30013"/>
        <dbReference type="ChEBI" id="CHEBI:30616"/>
        <dbReference type="ChEBI" id="CHEBI:61977"/>
        <dbReference type="ChEBI" id="CHEBI:456216"/>
        <dbReference type="EC" id="2.7.11.1"/>
    </reaction>
</comment>
<name>A0A0K2V2J8_LEPSM</name>
<comment type="subcellular location">
    <subcellularLocation>
        <location evidence="2">Cytoplasm</location>
    </subcellularLocation>
</comment>
<dbReference type="InterPro" id="IPR011009">
    <property type="entry name" value="Kinase-like_dom_sf"/>
</dbReference>
<dbReference type="FunFam" id="1.10.10.10:FF:000053">
    <property type="entry name" value="Serine/threonine-protein kinase RIO2"/>
    <property type="match status" value="1"/>
</dbReference>
<dbReference type="Gene3D" id="3.30.200.20">
    <property type="entry name" value="Phosphorylase Kinase, domain 1"/>
    <property type="match status" value="1"/>
</dbReference>
<evidence type="ECO:0000256" key="8">
    <source>
        <dbReference type="ARBA" id="ARBA00022553"/>
    </source>
</evidence>
<evidence type="ECO:0000313" key="25">
    <source>
        <dbReference type="Proteomes" id="UP000675881"/>
    </source>
</evidence>
<dbReference type="GO" id="GO:0005634">
    <property type="term" value="C:nucleus"/>
    <property type="evidence" value="ECO:0007669"/>
    <property type="project" value="TreeGrafter"/>
</dbReference>
<evidence type="ECO:0000256" key="18">
    <source>
        <dbReference type="ARBA" id="ARBA00068353"/>
    </source>
</evidence>
<dbReference type="GO" id="GO:0030490">
    <property type="term" value="P:maturation of SSU-rRNA"/>
    <property type="evidence" value="ECO:0007669"/>
    <property type="project" value="TreeGrafter"/>
</dbReference>
<evidence type="ECO:0000256" key="19">
    <source>
        <dbReference type="ARBA" id="ARBA00068837"/>
    </source>
</evidence>
<evidence type="ECO:0000256" key="11">
    <source>
        <dbReference type="ARBA" id="ARBA00022741"/>
    </source>
</evidence>
<dbReference type="GO" id="GO:0004674">
    <property type="term" value="F:protein serine/threonine kinase activity"/>
    <property type="evidence" value="ECO:0007669"/>
    <property type="project" value="UniProtKB-KW"/>
</dbReference>
<dbReference type="CDD" id="cd05144">
    <property type="entry name" value="RIO2_C"/>
    <property type="match status" value="1"/>
</dbReference>
<reference evidence="24" key="1">
    <citation type="submission" date="2014-05" db="EMBL/GenBank/DDBJ databases">
        <authorList>
            <person name="Chronopoulou M."/>
        </authorList>
    </citation>
    <scope>NUCLEOTIDE SEQUENCE</scope>
    <source>
        <tissue evidence="24">Whole organism</tissue>
    </source>
</reference>
<evidence type="ECO:0000256" key="9">
    <source>
        <dbReference type="ARBA" id="ARBA00022679"/>
    </source>
</evidence>
<dbReference type="PANTHER" id="PTHR45852:SF1">
    <property type="entry name" value="SERINE_THREONINE-PROTEIN KINASE RIO2"/>
    <property type="match status" value="1"/>
</dbReference>
<evidence type="ECO:0000256" key="6">
    <source>
        <dbReference type="ARBA" id="ARBA00022517"/>
    </source>
</evidence>
<keyword evidence="5" id="KW-0963">Cytoplasm</keyword>
<comment type="catalytic activity">
    <reaction evidence="16">
        <text>L-seryl-[protein] + ATP = O-phospho-L-seryl-[protein] + ADP + H(+)</text>
        <dbReference type="Rhea" id="RHEA:17989"/>
        <dbReference type="Rhea" id="RHEA-COMP:9863"/>
        <dbReference type="Rhea" id="RHEA-COMP:11604"/>
        <dbReference type="ChEBI" id="CHEBI:15378"/>
        <dbReference type="ChEBI" id="CHEBI:29999"/>
        <dbReference type="ChEBI" id="CHEBI:30616"/>
        <dbReference type="ChEBI" id="CHEBI:83421"/>
        <dbReference type="ChEBI" id="CHEBI:456216"/>
        <dbReference type="EC" id="2.7.11.1"/>
    </reaction>
</comment>
<dbReference type="GO" id="GO:0046872">
    <property type="term" value="F:metal ion binding"/>
    <property type="evidence" value="ECO:0007669"/>
    <property type="project" value="UniProtKB-KW"/>
</dbReference>
<evidence type="ECO:0000259" key="22">
    <source>
        <dbReference type="SMART" id="SM00090"/>
    </source>
</evidence>
<evidence type="ECO:0000256" key="21">
    <source>
        <dbReference type="SAM" id="MobiDB-lite"/>
    </source>
</evidence>
<feature type="compositionally biased region" description="Basic and acidic residues" evidence="21">
    <location>
        <begin position="453"/>
        <end position="471"/>
    </location>
</feature>
<organism evidence="24">
    <name type="scientific">Lepeophtheirus salmonis</name>
    <name type="common">Salmon louse</name>
    <name type="synonym">Caligus salmonis</name>
    <dbReference type="NCBI Taxonomy" id="72036"/>
    <lineage>
        <taxon>Eukaryota</taxon>
        <taxon>Metazoa</taxon>
        <taxon>Ecdysozoa</taxon>
        <taxon>Arthropoda</taxon>
        <taxon>Crustacea</taxon>
        <taxon>Multicrustacea</taxon>
        <taxon>Hexanauplia</taxon>
        <taxon>Copepoda</taxon>
        <taxon>Siphonostomatoida</taxon>
        <taxon>Caligidae</taxon>
        <taxon>Lepeophtheirus</taxon>
    </lineage>
</organism>
<gene>
    <name evidence="23" type="ORF">LSAA_3343</name>
</gene>
<feature type="region of interest" description="Disordered" evidence="21">
    <location>
        <begin position="453"/>
        <end position="480"/>
    </location>
</feature>
<evidence type="ECO:0000313" key="24">
    <source>
        <dbReference type="EMBL" id="CDW44196.1"/>
    </source>
</evidence>
<comment type="similarity">
    <text evidence="3">Belongs to the protein kinase superfamily. RIO-type Ser/Thr kinase family.</text>
</comment>
<evidence type="ECO:0000256" key="4">
    <source>
        <dbReference type="ARBA" id="ARBA00012513"/>
    </source>
</evidence>
<comment type="cofactor">
    <cofactor evidence="1">
        <name>Mg(2+)</name>
        <dbReference type="ChEBI" id="CHEBI:18420"/>
    </cofactor>
</comment>
<comment type="subunit">
    <text evidence="17">Associated with late 40S pre-ribosomal particles. Interacts with PLK1 (via its N-terminus).</text>
</comment>
<dbReference type="InterPro" id="IPR018934">
    <property type="entry name" value="RIO_dom"/>
</dbReference>
<evidence type="ECO:0000256" key="1">
    <source>
        <dbReference type="ARBA" id="ARBA00001946"/>
    </source>
</evidence>
<evidence type="ECO:0000256" key="2">
    <source>
        <dbReference type="ARBA" id="ARBA00004496"/>
    </source>
</evidence>
<dbReference type="GO" id="GO:0005829">
    <property type="term" value="C:cytosol"/>
    <property type="evidence" value="ECO:0007669"/>
    <property type="project" value="TreeGrafter"/>
</dbReference>
<dbReference type="FunFam" id="3.30.200.20:FF:000052">
    <property type="entry name" value="Serine/threonine-protein kinase RIO2"/>
    <property type="match status" value="1"/>
</dbReference>
<dbReference type="OrthoDB" id="10258631at2759"/>
<keyword evidence="8" id="KW-0597">Phosphoprotein</keyword>
<protein>
    <recommendedName>
        <fullName evidence="18">Serine/threonine-protein kinase RIO2</fullName>
        <ecNumber evidence="4">2.7.11.1</ecNumber>
    </recommendedName>
    <alternativeName>
        <fullName evidence="20">RIO kinase 2</fullName>
    </alternativeName>
    <alternativeName>
        <fullName evidence="19">Serine/threonine-protein kinase rio2</fullName>
    </alternativeName>
</protein>
<keyword evidence="14" id="KW-0460">Magnesium</keyword>
<feature type="region of interest" description="Disordered" evidence="21">
    <location>
        <begin position="386"/>
        <end position="412"/>
    </location>
</feature>
<dbReference type="SUPFAM" id="SSF46785">
    <property type="entry name" value="Winged helix' DNA-binding domain"/>
    <property type="match status" value="1"/>
</dbReference>
<dbReference type="SUPFAM" id="SSF56112">
    <property type="entry name" value="Protein kinase-like (PK-like)"/>
    <property type="match status" value="1"/>
</dbReference>
<dbReference type="Pfam" id="PF01163">
    <property type="entry name" value="RIO1"/>
    <property type="match status" value="1"/>
</dbReference>
<dbReference type="Gene3D" id="1.10.10.10">
    <property type="entry name" value="Winged helix-like DNA-binding domain superfamily/Winged helix DNA-binding domain"/>
    <property type="match status" value="1"/>
</dbReference>
<evidence type="ECO:0000256" key="14">
    <source>
        <dbReference type="ARBA" id="ARBA00022842"/>
    </source>
</evidence>
<evidence type="ECO:0000256" key="10">
    <source>
        <dbReference type="ARBA" id="ARBA00022723"/>
    </source>
</evidence>
<dbReference type="InterPro" id="IPR018935">
    <property type="entry name" value="RIO_kinase_CS"/>
</dbReference>
<dbReference type="AlphaFoldDB" id="A0A0K2V2J8"/>
<dbReference type="InterPro" id="IPR000687">
    <property type="entry name" value="RIO_kinase"/>
</dbReference>
<dbReference type="Gene3D" id="1.10.510.10">
    <property type="entry name" value="Transferase(Phosphotransferase) domain 1"/>
    <property type="match status" value="1"/>
</dbReference>
<keyword evidence="13" id="KW-0067">ATP-binding</keyword>
<dbReference type="PROSITE" id="PS01245">
    <property type="entry name" value="RIO1"/>
    <property type="match status" value="1"/>
</dbReference>
<evidence type="ECO:0000256" key="13">
    <source>
        <dbReference type="ARBA" id="ARBA00022840"/>
    </source>
</evidence>
<dbReference type="GO" id="GO:0030688">
    <property type="term" value="C:preribosome, small subunit precursor"/>
    <property type="evidence" value="ECO:0007669"/>
    <property type="project" value="TreeGrafter"/>
</dbReference>
<evidence type="ECO:0000313" key="23">
    <source>
        <dbReference type="EMBL" id="CAF2812703.1"/>
    </source>
</evidence>
<dbReference type="SMART" id="SM00090">
    <property type="entry name" value="RIO"/>
    <property type="match status" value="1"/>
</dbReference>
<proteinExistence type="inferred from homology"/>
<keyword evidence="11" id="KW-0547">Nucleotide-binding</keyword>
<keyword evidence="9 23" id="KW-0808">Transferase</keyword>
<feature type="domain" description="RIO kinase" evidence="22">
    <location>
        <begin position="66"/>
        <end position="293"/>
    </location>
</feature>
<dbReference type="FunFam" id="1.10.510.10:FF:000307">
    <property type="entry name" value="Serine/threonine-protein kinase RIO2"/>
    <property type="match status" value="1"/>
</dbReference>
<keyword evidence="10" id="KW-0479">Metal-binding</keyword>
<evidence type="ECO:0000256" key="7">
    <source>
        <dbReference type="ARBA" id="ARBA00022527"/>
    </source>
</evidence>
<dbReference type="InterPro" id="IPR036388">
    <property type="entry name" value="WH-like_DNA-bd_sf"/>
</dbReference>
<dbReference type="EMBL" id="HG994590">
    <property type="protein sequence ID" value="CAF2812703.1"/>
    <property type="molecule type" value="Genomic_DNA"/>
</dbReference>
<sequence length="498" mass="57000">MGKLNVTLLRYLGKDEFRILTGVEMGMKNHELVPGALVAAIASVKSGGVHRILRELSKHRLVQYERGKRYDGYRLTNLGYDYLSLKALAARESVSGFGNQIGCGKESNVYIVNDNEGRDLALKLHRLGRICFRKVKEKRDYHKNRRNMSWIYLSRISATKEFAYMKALYDRGFPVPEPIDFNRHCVVMSYVHGTPLQNIREVDDPGALYESLMNLHIKFANHGVIHGDFNEFNIMITDEGKPIVIDFPQMISVMHPEAETFFKRDVVCLREFFKRRFDFESDTFPDFNKDVTRTDVLDAEIRASGMTKQMEKDILIELGIDDEEEDQEYEDDEEGTDGESDKEQEETQIIQRVVNVKELASDPVLSEISQNELKTDFSHLKIQSPSVSSSTSMVPDEAFPEIPPPPPLEEEENDEVSSLINFSYRDDTHSVRSFASSTGSTIAPDVIKKRVKASLERRRKQEQTKRIRAKGEASAVTRSRRENTFNIKTSTSAFWADD</sequence>
<dbReference type="GO" id="GO:0005524">
    <property type="term" value="F:ATP binding"/>
    <property type="evidence" value="ECO:0007669"/>
    <property type="project" value="UniProtKB-KW"/>
</dbReference>
<dbReference type="Pfam" id="PF09202">
    <property type="entry name" value="Rio2_N"/>
    <property type="match status" value="1"/>
</dbReference>
<evidence type="ECO:0000256" key="15">
    <source>
        <dbReference type="ARBA" id="ARBA00047899"/>
    </source>
</evidence>
<evidence type="ECO:0000256" key="3">
    <source>
        <dbReference type="ARBA" id="ARBA00009196"/>
    </source>
</evidence>
<accession>A0A0K2V2J8</accession>
<keyword evidence="12 24" id="KW-0418">Kinase</keyword>
<reference evidence="23" key="2">
    <citation type="submission" date="2021-02" db="EMBL/GenBank/DDBJ databases">
        <authorList>
            <person name="Bekaert M."/>
        </authorList>
    </citation>
    <scope>NUCLEOTIDE SEQUENCE</scope>
    <source>
        <strain evidence="23">IoA-00</strain>
    </source>
</reference>